<reference evidence="1" key="2">
    <citation type="submission" date="2025-09" db="UniProtKB">
        <authorList>
            <consortium name="Ensembl"/>
        </authorList>
    </citation>
    <scope>IDENTIFICATION</scope>
</reference>
<evidence type="ECO:0000313" key="2">
    <source>
        <dbReference type="Proteomes" id="UP000261660"/>
    </source>
</evidence>
<evidence type="ECO:0000313" key="1">
    <source>
        <dbReference type="Ensembl" id="ENSLBEP00000007472.1"/>
    </source>
</evidence>
<dbReference type="AlphaFoldDB" id="A0A3Q3EN16"/>
<accession>A0A3Q3EN16</accession>
<protein>
    <submittedName>
        <fullName evidence="1">Uncharacterized protein</fullName>
    </submittedName>
</protein>
<keyword evidence="2" id="KW-1185">Reference proteome</keyword>
<name>A0A3Q3EN16_9LABR</name>
<reference evidence="1" key="1">
    <citation type="submission" date="2025-08" db="UniProtKB">
        <authorList>
            <consortium name="Ensembl"/>
        </authorList>
    </citation>
    <scope>IDENTIFICATION</scope>
</reference>
<dbReference type="InParanoid" id="A0A3Q3EN16"/>
<organism evidence="1 2">
    <name type="scientific">Labrus bergylta</name>
    <name type="common">ballan wrasse</name>
    <dbReference type="NCBI Taxonomy" id="56723"/>
    <lineage>
        <taxon>Eukaryota</taxon>
        <taxon>Metazoa</taxon>
        <taxon>Chordata</taxon>
        <taxon>Craniata</taxon>
        <taxon>Vertebrata</taxon>
        <taxon>Euteleostomi</taxon>
        <taxon>Actinopterygii</taxon>
        <taxon>Neopterygii</taxon>
        <taxon>Teleostei</taxon>
        <taxon>Neoteleostei</taxon>
        <taxon>Acanthomorphata</taxon>
        <taxon>Eupercaria</taxon>
        <taxon>Labriformes</taxon>
        <taxon>Labridae</taxon>
        <taxon>Labrus</taxon>
    </lineage>
</organism>
<proteinExistence type="predicted"/>
<dbReference type="Ensembl" id="ENSLBET00000007863.1">
    <property type="protein sequence ID" value="ENSLBEP00000007472.1"/>
    <property type="gene ID" value="ENSLBEG00000005780.1"/>
</dbReference>
<sequence>MRPEPSGLNQTDHGLAGIRFTTNYVVMLSYLMCPPVTSNTKFYSHGGGLMEQLSKTNLYIRVLPFCFFTAQSDSALTLQMHPSEYG</sequence>
<dbReference type="Proteomes" id="UP000261660">
    <property type="component" value="Unplaced"/>
</dbReference>